<comment type="caution">
    <text evidence="1">The sequence shown here is derived from an EMBL/GenBank/DDBJ whole genome shotgun (WGS) entry which is preliminary data.</text>
</comment>
<sequence>MHLKLLHANFLNDPDRDTFVAGIVERAHTSTDDEIESLLRATWREKLIGAYLAGFARRKAFRDRIGVLLVDSATCYAGQGYCFALAAFGEPDDAEWLATYLDRWLPELDRQYDQPWAMGALLHIDPVRAATFTDAWTNWITNGCHGIGYRGLTDERETIKRLCNA</sequence>
<accession>A0ABQ2V1X8</accession>
<organism evidence="1 2">
    <name type="scientific">Lentzea flava</name>
    <dbReference type="NCBI Taxonomy" id="103732"/>
    <lineage>
        <taxon>Bacteria</taxon>
        <taxon>Bacillati</taxon>
        <taxon>Actinomycetota</taxon>
        <taxon>Actinomycetes</taxon>
        <taxon>Pseudonocardiales</taxon>
        <taxon>Pseudonocardiaceae</taxon>
        <taxon>Lentzea</taxon>
    </lineage>
</organism>
<dbReference type="Proteomes" id="UP000649573">
    <property type="component" value="Unassembled WGS sequence"/>
</dbReference>
<dbReference type="RefSeq" id="WP_189257704.1">
    <property type="nucleotide sequence ID" value="NZ_BMRE01000039.1"/>
</dbReference>
<dbReference type="EMBL" id="BMRE01000039">
    <property type="protein sequence ID" value="GGU65178.1"/>
    <property type="molecule type" value="Genomic_DNA"/>
</dbReference>
<evidence type="ECO:0000313" key="1">
    <source>
        <dbReference type="EMBL" id="GGU65178.1"/>
    </source>
</evidence>
<proteinExistence type="predicted"/>
<reference evidence="2" key="1">
    <citation type="journal article" date="2019" name="Int. J. Syst. Evol. Microbiol.">
        <title>The Global Catalogue of Microorganisms (GCM) 10K type strain sequencing project: providing services to taxonomists for standard genome sequencing and annotation.</title>
        <authorList>
            <consortium name="The Broad Institute Genomics Platform"/>
            <consortium name="The Broad Institute Genome Sequencing Center for Infectious Disease"/>
            <person name="Wu L."/>
            <person name="Ma J."/>
        </authorList>
    </citation>
    <scope>NUCLEOTIDE SEQUENCE [LARGE SCALE GENOMIC DNA]</scope>
    <source>
        <strain evidence="2">JCM 3296</strain>
    </source>
</reference>
<keyword evidence="2" id="KW-1185">Reference proteome</keyword>
<dbReference type="Pfam" id="PF19463">
    <property type="entry name" value="DUF6000"/>
    <property type="match status" value="1"/>
</dbReference>
<protein>
    <submittedName>
        <fullName evidence="1">Uncharacterized protein</fullName>
    </submittedName>
</protein>
<dbReference type="InterPro" id="IPR046042">
    <property type="entry name" value="DUF6000"/>
</dbReference>
<name>A0ABQ2V1X8_9PSEU</name>
<gene>
    <name evidence="1" type="ORF">GCM10010178_66470</name>
</gene>
<evidence type="ECO:0000313" key="2">
    <source>
        <dbReference type="Proteomes" id="UP000649573"/>
    </source>
</evidence>